<dbReference type="Pfam" id="PF00194">
    <property type="entry name" value="Carb_anhydrase"/>
    <property type="match status" value="1"/>
</dbReference>
<dbReference type="GO" id="GO:0004089">
    <property type="term" value="F:carbonate dehydratase activity"/>
    <property type="evidence" value="ECO:0007669"/>
    <property type="project" value="UniProtKB-EC"/>
</dbReference>
<dbReference type="CDD" id="cd03124">
    <property type="entry name" value="alpha_CA_prokaryotic_like"/>
    <property type="match status" value="1"/>
</dbReference>
<dbReference type="PROSITE" id="PS51144">
    <property type="entry name" value="ALPHA_CA_2"/>
    <property type="match status" value="1"/>
</dbReference>
<dbReference type="InterPro" id="IPR023561">
    <property type="entry name" value="Carbonic_anhydrase_a-class"/>
</dbReference>
<dbReference type="InterPro" id="IPR001148">
    <property type="entry name" value="CA_dom"/>
</dbReference>
<dbReference type="Gene3D" id="3.10.200.10">
    <property type="entry name" value="Alpha carbonic anhydrase"/>
    <property type="match status" value="1"/>
</dbReference>
<evidence type="ECO:0000256" key="1">
    <source>
        <dbReference type="ARBA" id="ARBA00010718"/>
    </source>
</evidence>
<dbReference type="AlphaFoldDB" id="A0A240EI67"/>
<protein>
    <recommendedName>
        <fullName evidence="2">carbonic anhydrase</fullName>
        <ecNumber evidence="2">4.2.1.1</ecNumber>
    </recommendedName>
</protein>
<dbReference type="SMART" id="SM01057">
    <property type="entry name" value="Carb_anhydrase"/>
    <property type="match status" value="1"/>
</dbReference>
<reference evidence="9" key="1">
    <citation type="submission" date="2016-06" db="EMBL/GenBank/DDBJ databases">
        <authorList>
            <person name="Rodrigo-Torres L."/>
            <person name="Arahal R.D."/>
            <person name="Lucena T."/>
        </authorList>
    </citation>
    <scope>NUCLEOTIDE SEQUENCE [LARGE SCALE GENOMIC DNA]</scope>
    <source>
        <strain evidence="9">CECT8203</strain>
    </source>
</reference>
<name>A0A240EI67_9VIBR</name>
<evidence type="ECO:0000256" key="6">
    <source>
        <dbReference type="ARBA" id="ARBA00048348"/>
    </source>
</evidence>
<comment type="similarity">
    <text evidence="1">Belongs to the alpha-carbonic anhydrase family.</text>
</comment>
<sequence>MITIAAFNTLTLDDQTFALKQFHFHTPSENTINGKHAPLEAYFVHANAHGDLAVVVVMYNVGKQEDSALSSLLSTLPANGKTLKVESDMELETLLPKVHHYYRYNGSLTTPPCSEGVRWIVLTDPQFVEQKPLVSLSTTMGNNARPIQDHNARLILK</sequence>
<dbReference type="EMBL" id="OANU01000023">
    <property type="protein sequence ID" value="SNX48364.1"/>
    <property type="molecule type" value="Genomic_DNA"/>
</dbReference>
<dbReference type="Proteomes" id="UP000219336">
    <property type="component" value="Unassembled WGS sequence"/>
</dbReference>
<evidence type="ECO:0000313" key="8">
    <source>
        <dbReference type="EMBL" id="SNX48364.1"/>
    </source>
</evidence>
<comment type="catalytic activity">
    <reaction evidence="6">
        <text>hydrogencarbonate + H(+) = CO2 + H2O</text>
        <dbReference type="Rhea" id="RHEA:10748"/>
        <dbReference type="ChEBI" id="CHEBI:15377"/>
        <dbReference type="ChEBI" id="CHEBI:15378"/>
        <dbReference type="ChEBI" id="CHEBI:16526"/>
        <dbReference type="ChEBI" id="CHEBI:17544"/>
        <dbReference type="EC" id="4.2.1.1"/>
    </reaction>
</comment>
<evidence type="ECO:0000256" key="4">
    <source>
        <dbReference type="ARBA" id="ARBA00022833"/>
    </source>
</evidence>
<proteinExistence type="inferred from homology"/>
<dbReference type="EC" id="4.2.1.1" evidence="2"/>
<evidence type="ECO:0000313" key="9">
    <source>
        <dbReference type="Proteomes" id="UP000219336"/>
    </source>
</evidence>
<evidence type="ECO:0000256" key="2">
    <source>
        <dbReference type="ARBA" id="ARBA00012925"/>
    </source>
</evidence>
<gene>
    <name evidence="8" type="primary">cah</name>
    <name evidence="8" type="ORF">VTH8203_01982</name>
</gene>
<dbReference type="InterPro" id="IPR036398">
    <property type="entry name" value="CA_dom_sf"/>
</dbReference>
<dbReference type="PANTHER" id="PTHR18952:SF265">
    <property type="entry name" value="CARBONIC ANHYDRASE"/>
    <property type="match status" value="1"/>
</dbReference>
<evidence type="ECO:0000256" key="3">
    <source>
        <dbReference type="ARBA" id="ARBA00022723"/>
    </source>
</evidence>
<accession>A0A240EI67</accession>
<dbReference type="InterPro" id="IPR041891">
    <property type="entry name" value="Alpha_CA_prokaryot-like"/>
</dbReference>
<feature type="domain" description="Alpha-carbonic anhydrase" evidence="7">
    <location>
        <begin position="1"/>
        <end position="157"/>
    </location>
</feature>
<dbReference type="GO" id="GO:0008270">
    <property type="term" value="F:zinc ion binding"/>
    <property type="evidence" value="ECO:0007669"/>
    <property type="project" value="InterPro"/>
</dbReference>
<keyword evidence="5 8" id="KW-0456">Lyase</keyword>
<dbReference type="SUPFAM" id="SSF51069">
    <property type="entry name" value="Carbonic anhydrase"/>
    <property type="match status" value="1"/>
</dbReference>
<organism evidence="8 9">
    <name type="scientific">Vibrio thalassae</name>
    <dbReference type="NCBI Taxonomy" id="1243014"/>
    <lineage>
        <taxon>Bacteria</taxon>
        <taxon>Pseudomonadati</taxon>
        <taxon>Pseudomonadota</taxon>
        <taxon>Gammaproteobacteria</taxon>
        <taxon>Vibrionales</taxon>
        <taxon>Vibrionaceae</taxon>
        <taxon>Vibrio</taxon>
    </lineage>
</organism>
<dbReference type="PANTHER" id="PTHR18952">
    <property type="entry name" value="CARBONIC ANHYDRASE"/>
    <property type="match status" value="1"/>
</dbReference>
<keyword evidence="4" id="KW-0862">Zinc</keyword>
<keyword evidence="9" id="KW-1185">Reference proteome</keyword>
<evidence type="ECO:0000259" key="7">
    <source>
        <dbReference type="PROSITE" id="PS51144"/>
    </source>
</evidence>
<evidence type="ECO:0000256" key="5">
    <source>
        <dbReference type="ARBA" id="ARBA00023239"/>
    </source>
</evidence>
<keyword evidence="3" id="KW-0479">Metal-binding</keyword>